<name>A0AAV2Z537_9STRA</name>
<keyword evidence="2" id="KW-1185">Reference proteome</keyword>
<reference evidence="1" key="1">
    <citation type="submission" date="2022-11" db="EMBL/GenBank/DDBJ databases">
        <authorList>
            <person name="Morgan W.R."/>
            <person name="Tartar A."/>
        </authorList>
    </citation>
    <scope>NUCLEOTIDE SEQUENCE</scope>
    <source>
        <strain evidence="1">ARSEF 373</strain>
    </source>
</reference>
<sequence length="82" mass="9517">MSEVRVCVEWEFGRLLRYWAFCDFRKNQNLNLQAIGKQYAVSALFSNVQGCMHGKQTATFFGLEPPSVEEYLNDKHARQQNA</sequence>
<dbReference type="EMBL" id="DAKRPA010000060">
    <property type="protein sequence ID" value="DBA00664.1"/>
    <property type="molecule type" value="Genomic_DNA"/>
</dbReference>
<organism evidence="1 2">
    <name type="scientific">Lagenidium giganteum</name>
    <dbReference type="NCBI Taxonomy" id="4803"/>
    <lineage>
        <taxon>Eukaryota</taxon>
        <taxon>Sar</taxon>
        <taxon>Stramenopiles</taxon>
        <taxon>Oomycota</taxon>
        <taxon>Peronosporomycetes</taxon>
        <taxon>Pythiales</taxon>
        <taxon>Pythiaceae</taxon>
    </lineage>
</organism>
<dbReference type="Proteomes" id="UP001146120">
    <property type="component" value="Unassembled WGS sequence"/>
</dbReference>
<evidence type="ECO:0000313" key="1">
    <source>
        <dbReference type="EMBL" id="DBA00664.1"/>
    </source>
</evidence>
<comment type="caution">
    <text evidence="1">The sequence shown here is derived from an EMBL/GenBank/DDBJ whole genome shotgun (WGS) entry which is preliminary data.</text>
</comment>
<accession>A0AAV2Z537</accession>
<dbReference type="AlphaFoldDB" id="A0AAV2Z537"/>
<protein>
    <recommendedName>
        <fullName evidence="3">DDE Tnp4 domain-containing protein</fullName>
    </recommendedName>
</protein>
<evidence type="ECO:0008006" key="3">
    <source>
        <dbReference type="Google" id="ProtNLM"/>
    </source>
</evidence>
<evidence type="ECO:0000313" key="2">
    <source>
        <dbReference type="Proteomes" id="UP001146120"/>
    </source>
</evidence>
<proteinExistence type="predicted"/>
<gene>
    <name evidence="1" type="ORF">N0F65_003593</name>
</gene>
<reference evidence="1" key="2">
    <citation type="journal article" date="2023" name="Microbiol Resour">
        <title>Decontamination and Annotation of the Draft Genome Sequence of the Oomycete Lagenidium giganteum ARSEF 373.</title>
        <authorList>
            <person name="Morgan W.R."/>
            <person name="Tartar A."/>
        </authorList>
    </citation>
    <scope>NUCLEOTIDE SEQUENCE</scope>
    <source>
        <strain evidence="1">ARSEF 373</strain>
    </source>
</reference>